<dbReference type="RefSeq" id="WP_068718954.1">
    <property type="nucleotide sequence ID" value="NZ_LWDV01000010.1"/>
</dbReference>
<evidence type="ECO:0000256" key="4">
    <source>
        <dbReference type="ARBA" id="ARBA00023014"/>
    </source>
</evidence>
<organism evidence="6 7">
    <name type="scientific">Orenia metallireducens</name>
    <dbReference type="NCBI Taxonomy" id="1413210"/>
    <lineage>
        <taxon>Bacteria</taxon>
        <taxon>Bacillati</taxon>
        <taxon>Bacillota</taxon>
        <taxon>Clostridia</taxon>
        <taxon>Halanaerobiales</taxon>
        <taxon>Halobacteroidaceae</taxon>
        <taxon>Orenia</taxon>
    </lineage>
</organism>
<dbReference type="InterPro" id="IPR034505">
    <property type="entry name" value="Coproporphyrinogen-III_oxidase"/>
</dbReference>
<keyword evidence="1" id="KW-0949">S-adenosyl-L-methionine</keyword>
<keyword evidence="2" id="KW-0479">Metal-binding</keyword>
<evidence type="ECO:0000313" key="7">
    <source>
        <dbReference type="Proteomes" id="UP000093514"/>
    </source>
</evidence>
<feature type="domain" description="Radical SAM core" evidence="5">
    <location>
        <begin position="166"/>
        <end position="406"/>
    </location>
</feature>
<dbReference type="GO" id="GO:0006779">
    <property type="term" value="P:porphyrin-containing compound biosynthetic process"/>
    <property type="evidence" value="ECO:0007669"/>
    <property type="project" value="TreeGrafter"/>
</dbReference>
<dbReference type="SUPFAM" id="SSF102114">
    <property type="entry name" value="Radical SAM enzymes"/>
    <property type="match status" value="1"/>
</dbReference>
<dbReference type="SMART" id="SM00729">
    <property type="entry name" value="Elp3"/>
    <property type="match status" value="1"/>
</dbReference>
<dbReference type="OrthoDB" id="9808022at2"/>
<dbReference type="GO" id="GO:0046872">
    <property type="term" value="F:metal ion binding"/>
    <property type="evidence" value="ECO:0007669"/>
    <property type="project" value="UniProtKB-KW"/>
</dbReference>
<keyword evidence="7" id="KW-1185">Reference proteome</keyword>
<evidence type="ECO:0000259" key="5">
    <source>
        <dbReference type="PROSITE" id="PS51918"/>
    </source>
</evidence>
<dbReference type="InterPro" id="IPR023995">
    <property type="entry name" value="HemZ"/>
</dbReference>
<sequence>MKVNLDINPKYYQSVKDTLEILLPEVELHYIEEEIDGVTVICELDTSDGIEVNSYLKGDNPLEENIKDKEILADIYSEDDFSKRIKERLKLSLYRLLSKYLKKKISPWGILVGVRPTKIGHYLLDRGLDYQTIDNYLEDIYGVSKKKRDLLLGVIKLERNYLPNPKDAKNKVSIYVGIPFCPTRCNYCSFASYPIEKNRRYMPDFLESLCYEIEKIGKVVNELGLEVDTLYIGGGTPTVLSTRELDKLIRLLKEYFVHPKLREFTVEAGRADTIDKAKLELLKDHGVKRVSINPQTMNQVTLDQIGRRHTVEEVIESFNLAREIGFDNINMDIIIGLPDEDISDVKHTLKEIEKLKPDSFTVHTLAIKRASRLKKNLDDTDLSSAREVEEMIYLTEELAKNLGLIPYYMYRQKHILGNLENVGYAKPGEESIYNIIMMEERETVIGLGGGAITKLINPENWSLERLYNPKFPEQYSSEIEERTIQKISKLRRFYIK</sequence>
<dbReference type="GO" id="GO:0005737">
    <property type="term" value="C:cytoplasm"/>
    <property type="evidence" value="ECO:0007669"/>
    <property type="project" value="TreeGrafter"/>
</dbReference>
<gene>
    <name evidence="6" type="ORF">U472_12240</name>
</gene>
<evidence type="ECO:0000313" key="6">
    <source>
        <dbReference type="EMBL" id="OCL25142.1"/>
    </source>
</evidence>
<keyword evidence="4" id="KW-0411">Iron-sulfur</keyword>
<reference evidence="6" key="1">
    <citation type="submission" date="2016-07" db="EMBL/GenBank/DDBJ databases">
        <authorList>
            <person name="Dong Y."/>
            <person name="Sanford R.A."/>
            <person name="Fouke B.W."/>
        </authorList>
    </citation>
    <scope>NUCLEOTIDE SEQUENCE</scope>
    <source>
        <strain evidence="6">Z6</strain>
    </source>
</reference>
<dbReference type="SFLD" id="SFLDG01065">
    <property type="entry name" value="anaerobic_coproporphyrinogen-I"/>
    <property type="match status" value="1"/>
</dbReference>
<accession>A0A1C0A4S0</accession>
<dbReference type="Gene3D" id="3.20.20.70">
    <property type="entry name" value="Aldolase class I"/>
    <property type="match status" value="1"/>
</dbReference>
<comment type="caution">
    <text evidence="6">The sequence shown here is derived from an EMBL/GenBank/DDBJ whole genome shotgun (WGS) entry which is preliminary data.</text>
</comment>
<dbReference type="NCBIfam" id="TIGR03994">
    <property type="entry name" value="rSAM_HemZ"/>
    <property type="match status" value="1"/>
</dbReference>
<dbReference type="InterPro" id="IPR058240">
    <property type="entry name" value="rSAM_sf"/>
</dbReference>
<dbReference type="PROSITE" id="PS51918">
    <property type="entry name" value="RADICAL_SAM"/>
    <property type="match status" value="1"/>
</dbReference>
<dbReference type="GO" id="GO:0051539">
    <property type="term" value="F:4 iron, 4 sulfur cluster binding"/>
    <property type="evidence" value="ECO:0007669"/>
    <property type="project" value="TreeGrafter"/>
</dbReference>
<dbReference type="CDD" id="cd01335">
    <property type="entry name" value="Radical_SAM"/>
    <property type="match status" value="1"/>
</dbReference>
<dbReference type="AlphaFoldDB" id="A0A1C0A4S0"/>
<dbReference type="Pfam" id="PF04055">
    <property type="entry name" value="Radical_SAM"/>
    <property type="match status" value="1"/>
</dbReference>
<protein>
    <submittedName>
        <fullName evidence="6">Coproporphyrinogen dehydrogenase HemZ</fullName>
    </submittedName>
</protein>
<evidence type="ECO:0000256" key="3">
    <source>
        <dbReference type="ARBA" id="ARBA00023004"/>
    </source>
</evidence>
<dbReference type="SFLD" id="SFLDS00029">
    <property type="entry name" value="Radical_SAM"/>
    <property type="match status" value="1"/>
</dbReference>
<keyword evidence="3" id="KW-0408">Iron</keyword>
<dbReference type="SFLD" id="SFLDG01082">
    <property type="entry name" value="B12-binding_domain_containing"/>
    <property type="match status" value="1"/>
</dbReference>
<reference evidence="6" key="2">
    <citation type="submission" date="2016-08" db="EMBL/GenBank/DDBJ databases">
        <title>Orenia metallireducens sp. nov. strain Z6, a Novel Metal-reducing Firmicute from the Deep Subsurface.</title>
        <authorList>
            <person name="Maxim B.I."/>
            <person name="Kenneth K."/>
            <person name="Flynn T.M."/>
            <person name="Oloughlin E.J."/>
            <person name="Locke R.A."/>
            <person name="Weber J.R."/>
            <person name="Egan S.M."/>
            <person name="Mackie R.I."/>
            <person name="Cann I.K."/>
        </authorList>
    </citation>
    <scope>NUCLEOTIDE SEQUENCE [LARGE SCALE GENOMIC DNA]</scope>
    <source>
        <strain evidence="6">Z6</strain>
    </source>
</reference>
<dbReference type="Proteomes" id="UP000093514">
    <property type="component" value="Unassembled WGS sequence"/>
</dbReference>
<dbReference type="InterPro" id="IPR006638">
    <property type="entry name" value="Elp3/MiaA/NifB-like_rSAM"/>
</dbReference>
<dbReference type="GO" id="GO:0003824">
    <property type="term" value="F:catalytic activity"/>
    <property type="evidence" value="ECO:0007669"/>
    <property type="project" value="InterPro"/>
</dbReference>
<evidence type="ECO:0000256" key="2">
    <source>
        <dbReference type="ARBA" id="ARBA00022723"/>
    </source>
</evidence>
<dbReference type="SFLD" id="SFLDF00310">
    <property type="entry name" value="oxygen-independent_coproporphy"/>
    <property type="match status" value="1"/>
</dbReference>
<dbReference type="PANTHER" id="PTHR13932:SF1">
    <property type="entry name" value="OXYGEN-INDEPENDENT COPROPORPHYRINOGEN-III OXIDASE-LIKE PROTEIN HEMZ"/>
    <property type="match status" value="1"/>
</dbReference>
<evidence type="ECO:0000256" key="1">
    <source>
        <dbReference type="ARBA" id="ARBA00022691"/>
    </source>
</evidence>
<dbReference type="PANTHER" id="PTHR13932">
    <property type="entry name" value="COPROPORPHYRINIGEN III OXIDASE"/>
    <property type="match status" value="1"/>
</dbReference>
<dbReference type="InterPro" id="IPR007197">
    <property type="entry name" value="rSAM"/>
</dbReference>
<dbReference type="InterPro" id="IPR013785">
    <property type="entry name" value="Aldolase_TIM"/>
</dbReference>
<dbReference type="EMBL" id="LWDV01000010">
    <property type="protein sequence ID" value="OCL25142.1"/>
    <property type="molecule type" value="Genomic_DNA"/>
</dbReference>
<proteinExistence type="predicted"/>
<name>A0A1C0A4S0_9FIRM</name>